<gene>
    <name evidence="1" type="ORF">H2198_007322</name>
</gene>
<dbReference type="EMBL" id="JAPDRQ010000152">
    <property type="protein sequence ID" value="KAJ9653480.1"/>
    <property type="molecule type" value="Genomic_DNA"/>
</dbReference>
<proteinExistence type="predicted"/>
<reference evidence="1" key="1">
    <citation type="submission" date="2022-10" db="EMBL/GenBank/DDBJ databases">
        <title>Culturing micro-colonial fungi from biological soil crusts in the Mojave desert and describing Neophaeococcomyces mojavensis, and introducing the new genera and species Taxawa tesnikishii.</title>
        <authorList>
            <person name="Kurbessoian T."/>
            <person name="Stajich J.E."/>
        </authorList>
    </citation>
    <scope>NUCLEOTIDE SEQUENCE</scope>
    <source>
        <strain evidence="1">JES_112</strain>
    </source>
</reference>
<evidence type="ECO:0000313" key="1">
    <source>
        <dbReference type="EMBL" id="KAJ9653480.1"/>
    </source>
</evidence>
<dbReference type="Proteomes" id="UP001172386">
    <property type="component" value="Unassembled WGS sequence"/>
</dbReference>
<evidence type="ECO:0000313" key="2">
    <source>
        <dbReference type="Proteomes" id="UP001172386"/>
    </source>
</evidence>
<comment type="caution">
    <text evidence="1">The sequence shown here is derived from an EMBL/GenBank/DDBJ whole genome shotgun (WGS) entry which is preliminary data.</text>
</comment>
<sequence length="1013" mass="112330">MAYATIPQADGARKLSSHLTPSPTLPELSHTPLSAAFEDLSNTLRTDHDPISSRIRVSDVLKSLTSSQHSSSSYEVVEEDDYEQSQITPRLPKRMSRMMDSDRATSPKDDTPVRTASISRHLPLHNPTPDLQSLQGAYLKNVERLEDSAERLSLADSMEEELQRMKMELRRIDSNRSRDSVSSGDKRHLSGPSNSIIGVNAAARSGGYSPAGYITSPVGSVRSQRGYSHKEARTSKSSHLSAALPEPEFEGRPLESAMVHSPPTHAFQPQHSSASQRSASVHSSNYDRPGTSASNDTYRQAQNLFNDFDGTHFSPYDEDPRSRRISLSHPPLARDSRAFKEAQPGQKMIYYPAPVPVMLNLPKRLSRGDWAVKEKRRTQALSQIPSEMRKSAAWLANADIEAEPEPEASHRRSNIPSQLRASAFFDAPGARTDIKLKHGSAVITLDNILDAAAHAPVSAFTDHPIVGHLGNEVYGPEPRHKKKVSGSEKKRKSSLSNILTNRKSSGAFSETRRMSQNLDNEVEIGEDDPERAAERSIAPGEDELVDGDKPEGHSDEEEGSDEEQEPQHQLGFLGAPTTLLAELQLRKAQQKLRNRTAANAFPGGMHSTLLELDAVTQLQQKSRKMKHVALAWEDQDAVDKANFDDEDVPLGVLFPEKNQQNHVNLNRPMGLMEKKELEENEPLSFRRARLRGEPYKPAPSPKPSPGIEEPAPALKLVGVNDEDEEEVEEETLAQRMKRMKEQKEKKRNSLADDIASQLGLDPEQIGGSKTPDMEVEETLAQRRKRLQAEAEKAQVNGIGNGNAGLKQKTSMGDLLRANPVGARSNERLASAESKVSLLMNKRDPSTSFVEHIQAAQPGTKAITSPPLGHNAPPYFPKQPLLGHGMQVGQQQQQRQAPQFSQYPQMNINMQGAQSVPNLNMMNMNNTYNVQQQQQQQYPYNNQFMNMSGMNLNTGMNNINMGNMNYNPMQMQMQMQMPYMAGYGAAPTYDAIGMGPPLNSQQRASIDRWRQGIA</sequence>
<name>A0ACC3A0C3_9EURO</name>
<accession>A0ACC3A0C3</accession>
<protein>
    <submittedName>
        <fullName evidence="1">Uncharacterized protein</fullName>
    </submittedName>
</protein>
<keyword evidence="2" id="KW-1185">Reference proteome</keyword>
<organism evidence="1 2">
    <name type="scientific">Neophaeococcomyces mojaviensis</name>
    <dbReference type="NCBI Taxonomy" id="3383035"/>
    <lineage>
        <taxon>Eukaryota</taxon>
        <taxon>Fungi</taxon>
        <taxon>Dikarya</taxon>
        <taxon>Ascomycota</taxon>
        <taxon>Pezizomycotina</taxon>
        <taxon>Eurotiomycetes</taxon>
        <taxon>Chaetothyriomycetidae</taxon>
        <taxon>Chaetothyriales</taxon>
        <taxon>Chaetothyriales incertae sedis</taxon>
        <taxon>Neophaeococcomyces</taxon>
    </lineage>
</organism>